<gene>
    <name evidence="3" type="ORF">A9D14_15560</name>
</gene>
<evidence type="ECO:0000256" key="2">
    <source>
        <dbReference type="SAM" id="MobiDB-lite"/>
    </source>
</evidence>
<dbReference type="KEGG" id="cman:A9D14_15560"/>
<feature type="region of interest" description="Disordered" evidence="2">
    <location>
        <begin position="72"/>
        <end position="95"/>
    </location>
</feature>
<keyword evidence="1" id="KW-0175">Coiled coil</keyword>
<reference evidence="3 4" key="1">
    <citation type="submission" date="2017-01" db="EMBL/GenBank/DDBJ databases">
        <title>Complete genome sequence of esterase-producing bacterium Croceicoccus marinus E4A9.</title>
        <authorList>
            <person name="Wu Y.-H."/>
            <person name="Cheng H."/>
            <person name="Xu L."/>
            <person name="Huo Y.-Y."/>
            <person name="Wang C.-S."/>
            <person name="Xu X.-W."/>
        </authorList>
    </citation>
    <scope>NUCLEOTIDE SEQUENCE [LARGE SCALE GENOMIC DNA]</scope>
    <source>
        <strain evidence="3 4">E4A9</strain>
        <plasmid evidence="4">Plasmid pcme4a9i</plasmid>
    </source>
</reference>
<dbReference type="RefSeq" id="WP_066849934.1">
    <property type="nucleotide sequence ID" value="NZ_CP019603.1"/>
</dbReference>
<sequence>MTDTKTISDAQQYHEARNAQLKADRLARSAAAVEANLAAMKAKGAEMRAARAARKDADIAAHKARLEQSKIDAAQRKASRMQAHNDRNAEMKKAA</sequence>
<feature type="compositionally biased region" description="Basic and acidic residues" evidence="2">
    <location>
        <begin position="83"/>
        <end position="95"/>
    </location>
</feature>
<dbReference type="AlphaFoldDB" id="A0A1Z1FG42"/>
<name>A0A1Z1FG42_9SPHN</name>
<dbReference type="STRING" id="450378.GCA_001661675_03126"/>
<evidence type="ECO:0000256" key="1">
    <source>
        <dbReference type="SAM" id="Coils"/>
    </source>
</evidence>
<feature type="coiled-coil region" evidence="1">
    <location>
        <begin position="16"/>
        <end position="43"/>
    </location>
</feature>
<organism evidence="3 4">
    <name type="scientific">Croceicoccus marinus</name>
    <dbReference type="NCBI Taxonomy" id="450378"/>
    <lineage>
        <taxon>Bacteria</taxon>
        <taxon>Pseudomonadati</taxon>
        <taxon>Pseudomonadota</taxon>
        <taxon>Alphaproteobacteria</taxon>
        <taxon>Sphingomonadales</taxon>
        <taxon>Erythrobacteraceae</taxon>
        <taxon>Croceicoccus</taxon>
    </lineage>
</organism>
<evidence type="ECO:0000313" key="3">
    <source>
        <dbReference type="EMBL" id="ARU17778.1"/>
    </source>
</evidence>
<proteinExistence type="predicted"/>
<geneLocation type="plasmid" evidence="4">
    <name>pcme4a9i</name>
</geneLocation>
<dbReference type="EMBL" id="CP019603">
    <property type="protein sequence ID" value="ARU17778.1"/>
    <property type="molecule type" value="Genomic_DNA"/>
</dbReference>
<keyword evidence="4" id="KW-1185">Reference proteome</keyword>
<evidence type="ECO:0000313" key="4">
    <source>
        <dbReference type="Proteomes" id="UP000195807"/>
    </source>
</evidence>
<dbReference type="Proteomes" id="UP000195807">
    <property type="component" value="Plasmid pCME4A9I"/>
</dbReference>
<keyword evidence="3" id="KW-0614">Plasmid</keyword>
<accession>A0A1Z1FG42</accession>
<protein>
    <submittedName>
        <fullName evidence="3">Uncharacterized protein</fullName>
    </submittedName>
</protein>